<dbReference type="Proteomes" id="UP000315353">
    <property type="component" value="Unassembled WGS sequence"/>
</dbReference>
<name>A0A1L7CN49_CORFL</name>
<dbReference type="GeneID" id="82880769"/>
<evidence type="ECO:0000313" key="1">
    <source>
        <dbReference type="EMBL" id="APT87248.1"/>
    </source>
</evidence>
<dbReference type="AlphaFoldDB" id="A0A1L7CN49"/>
<gene>
    <name evidence="2" type="ORF">CFL01nite_17050</name>
    <name evidence="1" type="ORF">CFLV_08585</name>
</gene>
<dbReference type="OrthoDB" id="4427497at2"/>
<dbReference type="RefSeq" id="WP_075730176.1">
    <property type="nucleotide sequence ID" value="NZ_BJNB01000027.1"/>
</dbReference>
<sequence>MSLTLSLDLSSASVAELSALLAAARAAGVQPSTKLSVEGSVLTIDVTQPETNPARQEGWEDLRANTGRTGRSDRPVGETTIRSLIDLLNERLDPPRGSFGSFLDPDGNGR</sequence>
<dbReference type="KEGG" id="cfc:CFLV_08585"/>
<organism evidence="1 3">
    <name type="scientific">Corynebacterium flavescens</name>
    <dbReference type="NCBI Taxonomy" id="28028"/>
    <lineage>
        <taxon>Bacteria</taxon>
        <taxon>Bacillati</taxon>
        <taxon>Actinomycetota</taxon>
        <taxon>Actinomycetes</taxon>
        <taxon>Mycobacteriales</taxon>
        <taxon>Corynebacteriaceae</taxon>
        <taxon>Corynebacterium</taxon>
    </lineage>
</organism>
<keyword evidence="3" id="KW-1185">Reference proteome</keyword>
<dbReference type="STRING" id="28028.CFLV_08585"/>
<evidence type="ECO:0000313" key="2">
    <source>
        <dbReference type="EMBL" id="GEB98210.1"/>
    </source>
</evidence>
<dbReference type="EMBL" id="BJNB01000027">
    <property type="protein sequence ID" value="GEB98210.1"/>
    <property type="molecule type" value="Genomic_DNA"/>
</dbReference>
<accession>A0A1L7CN49</accession>
<dbReference type="Proteomes" id="UP000185479">
    <property type="component" value="Chromosome"/>
</dbReference>
<reference evidence="2 4" key="2">
    <citation type="submission" date="2019-06" db="EMBL/GenBank/DDBJ databases">
        <title>Whole genome shotgun sequence of Corynebacterium flavescens NBRC 14136.</title>
        <authorList>
            <person name="Hosoyama A."/>
            <person name="Uohara A."/>
            <person name="Ohji S."/>
            <person name="Ichikawa N."/>
        </authorList>
    </citation>
    <scope>NUCLEOTIDE SEQUENCE [LARGE SCALE GENOMIC DNA]</scope>
    <source>
        <strain evidence="2 4">NBRC 14136</strain>
    </source>
</reference>
<dbReference type="EMBL" id="CP009246">
    <property type="protein sequence ID" value="APT87248.1"/>
    <property type="molecule type" value="Genomic_DNA"/>
</dbReference>
<protein>
    <submittedName>
        <fullName evidence="1">Uncharacterized protein</fullName>
    </submittedName>
</protein>
<proteinExistence type="predicted"/>
<evidence type="ECO:0000313" key="4">
    <source>
        <dbReference type="Proteomes" id="UP000315353"/>
    </source>
</evidence>
<reference evidence="1 3" key="1">
    <citation type="submission" date="2014-08" db="EMBL/GenBank/DDBJ databases">
        <title>Complete genome sequence of Corynebacterium flavescens OJ8(T)(=DSM 20296(T)), isolated from cheese.</title>
        <authorList>
            <person name="Ruckert C."/>
            <person name="Albersmeier A."/>
            <person name="Winkler A."/>
            <person name="Kalinowski J."/>
        </authorList>
    </citation>
    <scope>NUCLEOTIDE SEQUENCE [LARGE SCALE GENOMIC DNA]</scope>
    <source>
        <strain evidence="1 3">OJ8</strain>
    </source>
</reference>
<evidence type="ECO:0000313" key="3">
    <source>
        <dbReference type="Proteomes" id="UP000185479"/>
    </source>
</evidence>